<protein>
    <submittedName>
        <fullName evidence="3">Uncharacterized protein</fullName>
    </submittedName>
</protein>
<dbReference type="AlphaFoldDB" id="A0A833VH51"/>
<dbReference type="EMBL" id="SWLB01000005">
    <property type="protein sequence ID" value="KAF3338501.1"/>
    <property type="molecule type" value="Genomic_DNA"/>
</dbReference>
<proteinExistence type="predicted"/>
<evidence type="ECO:0000256" key="2">
    <source>
        <dbReference type="SAM" id="Phobius"/>
    </source>
</evidence>
<sequence>MLRGLQTGNQGLYCYFGCACQQFVVVAVASAAAAAAIAVEARSRGGRRGARNRAGGLLGVEEIAYTVGLGRKSRLGAQERERGVVGVSSGALDNGERGGGDKDEREAEERSRRRRRG</sequence>
<keyword evidence="2" id="KW-0812">Transmembrane</keyword>
<evidence type="ECO:0000256" key="1">
    <source>
        <dbReference type="SAM" id="MobiDB-lite"/>
    </source>
</evidence>
<keyword evidence="2" id="KW-1133">Transmembrane helix</keyword>
<feature type="compositionally biased region" description="Basic and acidic residues" evidence="1">
    <location>
        <begin position="94"/>
        <end position="111"/>
    </location>
</feature>
<dbReference type="PROSITE" id="PS51257">
    <property type="entry name" value="PROKAR_LIPOPROTEIN"/>
    <property type="match status" value="1"/>
</dbReference>
<evidence type="ECO:0000313" key="3">
    <source>
        <dbReference type="EMBL" id="KAF3338501.1"/>
    </source>
</evidence>
<gene>
    <name evidence="3" type="ORF">FCM35_KLT17338</name>
</gene>
<keyword evidence="2" id="KW-0472">Membrane</keyword>
<accession>A0A833VH51</accession>
<name>A0A833VH51_9POAL</name>
<evidence type="ECO:0000313" key="4">
    <source>
        <dbReference type="Proteomes" id="UP000623129"/>
    </source>
</evidence>
<reference evidence="3" key="1">
    <citation type="submission" date="2020-01" db="EMBL/GenBank/DDBJ databases">
        <title>Genome sequence of Kobresia littledalei, the first chromosome-level genome in the family Cyperaceae.</title>
        <authorList>
            <person name="Qu G."/>
        </authorList>
    </citation>
    <scope>NUCLEOTIDE SEQUENCE</scope>
    <source>
        <strain evidence="3">C.B.Clarke</strain>
        <tissue evidence="3">Leaf</tissue>
    </source>
</reference>
<feature type="region of interest" description="Disordered" evidence="1">
    <location>
        <begin position="79"/>
        <end position="117"/>
    </location>
</feature>
<comment type="caution">
    <text evidence="3">The sequence shown here is derived from an EMBL/GenBank/DDBJ whole genome shotgun (WGS) entry which is preliminary data.</text>
</comment>
<feature type="transmembrane region" description="Helical" evidence="2">
    <location>
        <begin position="12"/>
        <end position="39"/>
    </location>
</feature>
<dbReference type="Proteomes" id="UP000623129">
    <property type="component" value="Unassembled WGS sequence"/>
</dbReference>
<organism evidence="3 4">
    <name type="scientific">Carex littledalei</name>
    <dbReference type="NCBI Taxonomy" id="544730"/>
    <lineage>
        <taxon>Eukaryota</taxon>
        <taxon>Viridiplantae</taxon>
        <taxon>Streptophyta</taxon>
        <taxon>Embryophyta</taxon>
        <taxon>Tracheophyta</taxon>
        <taxon>Spermatophyta</taxon>
        <taxon>Magnoliopsida</taxon>
        <taxon>Liliopsida</taxon>
        <taxon>Poales</taxon>
        <taxon>Cyperaceae</taxon>
        <taxon>Cyperoideae</taxon>
        <taxon>Cariceae</taxon>
        <taxon>Carex</taxon>
        <taxon>Carex subgen. Euthyceras</taxon>
    </lineage>
</organism>
<keyword evidence="4" id="KW-1185">Reference proteome</keyword>